<dbReference type="Pfam" id="PF12833">
    <property type="entry name" value="HTH_18"/>
    <property type="match status" value="1"/>
</dbReference>
<dbReference type="EMBL" id="NFLJ01000005">
    <property type="protein sequence ID" value="OUQ35886.1"/>
    <property type="molecule type" value="Genomic_DNA"/>
</dbReference>
<evidence type="ECO:0000256" key="3">
    <source>
        <dbReference type="ARBA" id="ARBA00023163"/>
    </source>
</evidence>
<dbReference type="SMART" id="SM00342">
    <property type="entry name" value="HTH_ARAC"/>
    <property type="match status" value="1"/>
</dbReference>
<dbReference type="SUPFAM" id="SSF51215">
    <property type="entry name" value="Regulatory protein AraC"/>
    <property type="match status" value="1"/>
</dbReference>
<dbReference type="PROSITE" id="PS01124">
    <property type="entry name" value="HTH_ARAC_FAMILY_2"/>
    <property type="match status" value="1"/>
</dbReference>
<evidence type="ECO:0000313" key="5">
    <source>
        <dbReference type="EMBL" id="OUQ35886.1"/>
    </source>
</evidence>
<dbReference type="InterPro" id="IPR037923">
    <property type="entry name" value="HTH-like"/>
</dbReference>
<dbReference type="PANTHER" id="PTHR43280:SF2">
    <property type="entry name" value="HTH-TYPE TRANSCRIPTIONAL REGULATOR EXSA"/>
    <property type="match status" value="1"/>
</dbReference>
<dbReference type="GO" id="GO:0043565">
    <property type="term" value="F:sequence-specific DNA binding"/>
    <property type="evidence" value="ECO:0007669"/>
    <property type="project" value="InterPro"/>
</dbReference>
<evidence type="ECO:0000313" key="6">
    <source>
        <dbReference type="Proteomes" id="UP000195305"/>
    </source>
</evidence>
<dbReference type="OrthoDB" id="9813413at2"/>
<gene>
    <name evidence="5" type="ORF">B5E75_02315</name>
</gene>
<dbReference type="AlphaFoldDB" id="A0A1Y4T117"/>
<accession>A0A1Y4T117</accession>
<name>A0A1Y4T117_9FIRM</name>
<dbReference type="PANTHER" id="PTHR43280">
    <property type="entry name" value="ARAC-FAMILY TRANSCRIPTIONAL REGULATOR"/>
    <property type="match status" value="1"/>
</dbReference>
<evidence type="ECO:0000256" key="2">
    <source>
        <dbReference type="ARBA" id="ARBA00023125"/>
    </source>
</evidence>
<comment type="caution">
    <text evidence="5">The sequence shown here is derived from an EMBL/GenBank/DDBJ whole genome shotgun (WGS) entry which is preliminary data.</text>
</comment>
<organism evidence="5 6">
    <name type="scientific">Massilimicrobiota timonensis</name>
    <dbReference type="NCBI Taxonomy" id="1776392"/>
    <lineage>
        <taxon>Bacteria</taxon>
        <taxon>Bacillati</taxon>
        <taxon>Bacillota</taxon>
        <taxon>Erysipelotrichia</taxon>
        <taxon>Erysipelotrichales</taxon>
        <taxon>Erysipelotrichaceae</taxon>
        <taxon>Massilimicrobiota</taxon>
    </lineage>
</organism>
<dbReference type="InterPro" id="IPR009057">
    <property type="entry name" value="Homeodomain-like_sf"/>
</dbReference>
<dbReference type="SUPFAM" id="SSF46689">
    <property type="entry name" value="Homeodomain-like"/>
    <property type="match status" value="2"/>
</dbReference>
<dbReference type="PROSITE" id="PS00041">
    <property type="entry name" value="HTH_ARAC_FAMILY_1"/>
    <property type="match status" value="1"/>
</dbReference>
<dbReference type="Gene3D" id="1.10.10.60">
    <property type="entry name" value="Homeodomain-like"/>
    <property type="match status" value="2"/>
</dbReference>
<feature type="domain" description="HTH araC/xylS-type" evidence="4">
    <location>
        <begin position="191"/>
        <end position="288"/>
    </location>
</feature>
<reference evidence="5 6" key="1">
    <citation type="journal article" date="2018" name="BMC Genomics">
        <title>Whole genome sequencing and function prediction of 133 gut anaerobes isolated from chicken caecum in pure cultures.</title>
        <authorList>
            <person name="Medvecky M."/>
            <person name="Cejkova D."/>
            <person name="Polansky O."/>
            <person name="Karasova D."/>
            <person name="Kubasova T."/>
            <person name="Cizek A."/>
            <person name="Rychlik I."/>
        </authorList>
    </citation>
    <scope>NUCLEOTIDE SEQUENCE [LARGE SCALE GENOMIC DNA]</scope>
    <source>
        <strain evidence="5 6">An13</strain>
    </source>
</reference>
<keyword evidence="3" id="KW-0804">Transcription</keyword>
<keyword evidence="6" id="KW-1185">Reference proteome</keyword>
<dbReference type="InterPro" id="IPR018060">
    <property type="entry name" value="HTH_AraC"/>
</dbReference>
<evidence type="ECO:0000256" key="1">
    <source>
        <dbReference type="ARBA" id="ARBA00023015"/>
    </source>
</evidence>
<dbReference type="GO" id="GO:0003700">
    <property type="term" value="F:DNA-binding transcription factor activity"/>
    <property type="evidence" value="ECO:0007669"/>
    <property type="project" value="InterPro"/>
</dbReference>
<dbReference type="InterPro" id="IPR018062">
    <property type="entry name" value="HTH_AraC-typ_CS"/>
</dbReference>
<keyword evidence="1" id="KW-0805">Transcription regulation</keyword>
<protein>
    <submittedName>
        <fullName evidence="5">AraC family transcriptional regulator</fullName>
    </submittedName>
</protein>
<sequence length="297" mass="34559">MCMYIETKQQYSQFEGDELTDLLGQMTFQINNFGLWQSDHDTKASYISDDIEIVYYREGGSTTIIGNRQYECPQGSFLILEPFQLNTSINHGYDHYAYYYFHFDIEPLYLKPQFLSLLTDHGHLIYPDEVIDFQVMLERLLIEAKEKEIGYSSVITSALMRIIVAIIRAQMKRGSDLHYKIHQSSYTSLMNESIHYIQDHLYEPIRLQVMAQSLGVSTSVLYKAFMQILQVPPASYIQQQKIAYVQKQLLLGKNVNILAQELGYSSAYHLSKAFKKITGMSPRDYKKKMILNKNFVK</sequence>
<dbReference type="Proteomes" id="UP000195305">
    <property type="component" value="Unassembled WGS sequence"/>
</dbReference>
<proteinExistence type="predicted"/>
<keyword evidence="2" id="KW-0238">DNA-binding</keyword>
<evidence type="ECO:0000259" key="4">
    <source>
        <dbReference type="PROSITE" id="PS01124"/>
    </source>
</evidence>